<dbReference type="InterPro" id="IPR016187">
    <property type="entry name" value="CTDL_fold"/>
</dbReference>
<feature type="domain" description="C-type lectin" evidence="2">
    <location>
        <begin position="184"/>
        <end position="315"/>
    </location>
</feature>
<dbReference type="CDD" id="cd00037">
    <property type="entry name" value="CLECT"/>
    <property type="match status" value="1"/>
</dbReference>
<name>A0A7I4Y1X0_HAECO</name>
<sequence>MVLKGLIFFVLIAGVFNYPSEQNAGCGCCCGCQPAQEDPTTSTTMATTTTTTEPPMVVEVAQSQSTACGCCCCGTQSIQEDPTTTTTTTEAPTTTEVVQAGLDPQPCCCCCAEEVQYDPTTTTTMATTTTTQVYRRVRVGCCGCVVRQAVQAEELGYAENPAPVPIGYEEPVNQLPYDQSQKTCPEGFQQIDGSCFYIETDKLSYDQAEMRCKQKGATMFAPSSKAVWDEVMAMTPPYFWTWTGITQDTSADVPHFQEAVAMDTSAVNWLIRPFSSVSNGWSTVSTCAAFYNIEMSSSNYVYFYPCSLQYHSICQVNLVEPQPQPQAQPFRRWRFKHRRH</sequence>
<dbReference type="SMART" id="SM00034">
    <property type="entry name" value="CLECT"/>
    <property type="match status" value="1"/>
</dbReference>
<keyword evidence="1" id="KW-0732">Signal</keyword>
<dbReference type="InterPro" id="IPR016186">
    <property type="entry name" value="C-type_lectin-like/link_sf"/>
</dbReference>
<organism evidence="3 4">
    <name type="scientific">Haemonchus contortus</name>
    <name type="common">Barber pole worm</name>
    <dbReference type="NCBI Taxonomy" id="6289"/>
    <lineage>
        <taxon>Eukaryota</taxon>
        <taxon>Metazoa</taxon>
        <taxon>Ecdysozoa</taxon>
        <taxon>Nematoda</taxon>
        <taxon>Chromadorea</taxon>
        <taxon>Rhabditida</taxon>
        <taxon>Rhabditina</taxon>
        <taxon>Rhabditomorpha</taxon>
        <taxon>Strongyloidea</taxon>
        <taxon>Trichostrongylidae</taxon>
        <taxon>Haemonchus</taxon>
    </lineage>
</organism>
<dbReference type="SUPFAM" id="SSF56436">
    <property type="entry name" value="C-type lectin-like"/>
    <property type="match status" value="1"/>
</dbReference>
<feature type="chain" id="PRO_5029472334" evidence="1">
    <location>
        <begin position="18"/>
        <end position="340"/>
    </location>
</feature>
<keyword evidence="3" id="KW-1185">Reference proteome</keyword>
<reference evidence="4" key="1">
    <citation type="submission" date="2020-12" db="UniProtKB">
        <authorList>
            <consortium name="WormBaseParasite"/>
        </authorList>
    </citation>
    <scope>IDENTIFICATION</scope>
    <source>
        <strain evidence="4">MHco3</strain>
    </source>
</reference>
<dbReference type="InterPro" id="IPR001304">
    <property type="entry name" value="C-type_lectin-like"/>
</dbReference>
<accession>A0A7I4Y1X0</accession>
<dbReference type="Gene3D" id="3.10.100.10">
    <property type="entry name" value="Mannose-Binding Protein A, subunit A"/>
    <property type="match status" value="1"/>
</dbReference>
<evidence type="ECO:0000313" key="4">
    <source>
        <dbReference type="WBParaSite" id="HCON_00044050-00001"/>
    </source>
</evidence>
<evidence type="ECO:0000313" key="3">
    <source>
        <dbReference type="Proteomes" id="UP000025227"/>
    </source>
</evidence>
<dbReference type="AlphaFoldDB" id="A0A7I4Y1X0"/>
<dbReference type="WBParaSite" id="HCON_00044050-00001">
    <property type="protein sequence ID" value="HCON_00044050-00001"/>
    <property type="gene ID" value="HCON_00044050"/>
</dbReference>
<proteinExistence type="predicted"/>
<feature type="signal peptide" evidence="1">
    <location>
        <begin position="1"/>
        <end position="17"/>
    </location>
</feature>
<protein>
    <submittedName>
        <fullName evidence="4">C-type lectin domain-containing protein</fullName>
    </submittedName>
</protein>
<evidence type="ECO:0000259" key="2">
    <source>
        <dbReference type="SMART" id="SM00034"/>
    </source>
</evidence>
<evidence type="ECO:0000256" key="1">
    <source>
        <dbReference type="SAM" id="SignalP"/>
    </source>
</evidence>
<dbReference type="OrthoDB" id="6337382at2759"/>
<dbReference type="Proteomes" id="UP000025227">
    <property type="component" value="Unplaced"/>
</dbReference>